<keyword evidence="3" id="KW-1185">Reference proteome</keyword>
<keyword evidence="1" id="KW-1133">Transmembrane helix</keyword>
<feature type="transmembrane region" description="Helical" evidence="1">
    <location>
        <begin position="53"/>
        <end position="72"/>
    </location>
</feature>
<reference evidence="2" key="2">
    <citation type="submission" date="2020-09" db="EMBL/GenBank/DDBJ databases">
        <authorList>
            <person name="Sun Q."/>
            <person name="Kim S."/>
        </authorList>
    </citation>
    <scope>NUCLEOTIDE SEQUENCE</scope>
    <source>
        <strain evidence="2">KCTC 12113</strain>
    </source>
</reference>
<gene>
    <name evidence="2" type="ORF">GCM10007383_32300</name>
</gene>
<sequence>MKLDKYTKRAIIGGFISMMVIALGTIMLGRLSGYEAKELIKSSLDGMNTLCNTIALASATILALLLTLLSLSSSSRSELKMEFYKDVLRIAKLDTIIFIAAVITFLLFNLPITESDNVPNNWFNILYYLSLGVSSVLSAALIVVVLLLYNTVVNLIQIVGMGVADHPLAADENDLERKKE</sequence>
<dbReference type="RefSeq" id="WP_034235833.1">
    <property type="nucleotide sequence ID" value="NZ_BMWP01000027.1"/>
</dbReference>
<reference evidence="2" key="1">
    <citation type="journal article" date="2014" name="Int. J. Syst. Evol. Microbiol.">
        <title>Complete genome sequence of Corynebacterium casei LMG S-19264T (=DSM 44701T), isolated from a smear-ripened cheese.</title>
        <authorList>
            <consortium name="US DOE Joint Genome Institute (JGI-PGF)"/>
            <person name="Walter F."/>
            <person name="Albersmeier A."/>
            <person name="Kalinowski J."/>
            <person name="Ruckert C."/>
        </authorList>
    </citation>
    <scope>NUCLEOTIDE SEQUENCE</scope>
    <source>
        <strain evidence="2">KCTC 12113</strain>
    </source>
</reference>
<dbReference type="AlphaFoldDB" id="A0A918J3G9"/>
<organism evidence="2 3">
    <name type="scientific">Arenibacter certesii</name>
    <dbReference type="NCBI Taxonomy" id="228955"/>
    <lineage>
        <taxon>Bacteria</taxon>
        <taxon>Pseudomonadati</taxon>
        <taxon>Bacteroidota</taxon>
        <taxon>Flavobacteriia</taxon>
        <taxon>Flavobacteriales</taxon>
        <taxon>Flavobacteriaceae</taxon>
        <taxon>Arenibacter</taxon>
    </lineage>
</organism>
<feature type="transmembrane region" description="Helical" evidence="1">
    <location>
        <begin position="93"/>
        <end position="113"/>
    </location>
</feature>
<feature type="transmembrane region" description="Helical" evidence="1">
    <location>
        <begin position="12"/>
        <end position="33"/>
    </location>
</feature>
<evidence type="ECO:0000256" key="1">
    <source>
        <dbReference type="SAM" id="Phobius"/>
    </source>
</evidence>
<dbReference type="Proteomes" id="UP000634668">
    <property type="component" value="Unassembled WGS sequence"/>
</dbReference>
<comment type="caution">
    <text evidence="2">The sequence shown here is derived from an EMBL/GenBank/DDBJ whole genome shotgun (WGS) entry which is preliminary data.</text>
</comment>
<evidence type="ECO:0000313" key="2">
    <source>
        <dbReference type="EMBL" id="GGW45450.1"/>
    </source>
</evidence>
<keyword evidence="1" id="KW-0472">Membrane</keyword>
<name>A0A918J3G9_9FLAO</name>
<dbReference type="EMBL" id="BMWP01000027">
    <property type="protein sequence ID" value="GGW45450.1"/>
    <property type="molecule type" value="Genomic_DNA"/>
</dbReference>
<proteinExistence type="predicted"/>
<accession>A0A918J3G9</accession>
<protein>
    <submittedName>
        <fullName evidence="2">Uncharacterized protein</fullName>
    </submittedName>
</protein>
<feature type="transmembrane region" description="Helical" evidence="1">
    <location>
        <begin position="125"/>
        <end position="149"/>
    </location>
</feature>
<evidence type="ECO:0000313" key="3">
    <source>
        <dbReference type="Proteomes" id="UP000634668"/>
    </source>
</evidence>
<keyword evidence="1" id="KW-0812">Transmembrane</keyword>